<reference evidence="8 9" key="1">
    <citation type="submission" date="2018-12" db="EMBL/GenBank/DDBJ databases">
        <title>Bacillus ochoae sp. nov., Paenibacillus whitsoniae sp. nov., Paenibacillus spiritus sp. nov. Isolated from the Mars Exploration Rover during spacecraft assembly.</title>
        <authorList>
            <person name="Seuylemezian A."/>
            <person name="Vaishampayan P."/>
        </authorList>
    </citation>
    <scope>NUCLEOTIDE SEQUENCE [LARGE SCALE GENOMIC DNA]</scope>
    <source>
        <strain evidence="8 9">MER 54</strain>
    </source>
</reference>
<accession>A0A430JA25</accession>
<keyword evidence="8" id="KW-0282">Flagellum</keyword>
<dbReference type="EMBL" id="RXHU01000062">
    <property type="protein sequence ID" value="RTE07899.1"/>
    <property type="molecule type" value="Genomic_DNA"/>
</dbReference>
<dbReference type="OrthoDB" id="2382241at2"/>
<dbReference type="SUPFAM" id="SSF101498">
    <property type="entry name" value="Anti-sigma factor FlgM"/>
    <property type="match status" value="1"/>
</dbReference>
<proteinExistence type="inferred from homology"/>
<dbReference type="Pfam" id="PF04316">
    <property type="entry name" value="FlgM"/>
    <property type="match status" value="1"/>
</dbReference>
<name>A0A430JA25_9BACL</name>
<dbReference type="GO" id="GO:0044781">
    <property type="term" value="P:bacterial-type flagellum organization"/>
    <property type="evidence" value="ECO:0007669"/>
    <property type="project" value="UniProtKB-KW"/>
</dbReference>
<organism evidence="8 9">
    <name type="scientific">Paenibacillus whitsoniae</name>
    <dbReference type="NCBI Taxonomy" id="2496558"/>
    <lineage>
        <taxon>Bacteria</taxon>
        <taxon>Bacillati</taxon>
        <taxon>Bacillota</taxon>
        <taxon>Bacilli</taxon>
        <taxon>Bacillales</taxon>
        <taxon>Paenibacillaceae</taxon>
        <taxon>Paenibacillus</taxon>
    </lineage>
</organism>
<keyword evidence="6" id="KW-0804">Transcription</keyword>
<dbReference type="Proteomes" id="UP000276128">
    <property type="component" value="Unassembled WGS sequence"/>
</dbReference>
<keyword evidence="4" id="KW-1005">Bacterial flagellum biogenesis</keyword>
<dbReference type="RefSeq" id="WP_126142971.1">
    <property type="nucleotide sequence ID" value="NZ_RXHU01000062.1"/>
</dbReference>
<keyword evidence="8" id="KW-0969">Cilium</keyword>
<evidence type="ECO:0000256" key="2">
    <source>
        <dbReference type="ARBA" id="ARBA00017823"/>
    </source>
</evidence>
<evidence type="ECO:0000256" key="6">
    <source>
        <dbReference type="ARBA" id="ARBA00023163"/>
    </source>
</evidence>
<keyword evidence="8" id="KW-0966">Cell projection</keyword>
<evidence type="ECO:0000256" key="1">
    <source>
        <dbReference type="ARBA" id="ARBA00005322"/>
    </source>
</evidence>
<dbReference type="InterPro" id="IPR007412">
    <property type="entry name" value="FlgM"/>
</dbReference>
<protein>
    <recommendedName>
        <fullName evidence="2">Negative regulator of flagellin synthesis</fullName>
    </recommendedName>
</protein>
<sequence>MKINDNGRIGAVNPYKKAGDSAFVPSAGKKGKAKDQVEISAEAKELLGAQGAVRTEAHSQRLEQLKSSVASGTYYVDSGKIAEKLLPYLK</sequence>
<dbReference type="NCBIfam" id="TIGR03824">
    <property type="entry name" value="FlgM_jcvi"/>
    <property type="match status" value="1"/>
</dbReference>
<evidence type="ECO:0000313" key="9">
    <source>
        <dbReference type="Proteomes" id="UP000276128"/>
    </source>
</evidence>
<evidence type="ECO:0000256" key="5">
    <source>
        <dbReference type="ARBA" id="ARBA00023015"/>
    </source>
</evidence>
<keyword evidence="3" id="KW-0678">Repressor</keyword>
<gene>
    <name evidence="8" type="primary">flgM</name>
    <name evidence="8" type="ORF">EJQ19_19815</name>
</gene>
<dbReference type="InterPro" id="IPR031316">
    <property type="entry name" value="FlgM_C"/>
</dbReference>
<comment type="caution">
    <text evidence="8">The sequence shown here is derived from an EMBL/GenBank/DDBJ whole genome shotgun (WGS) entry which is preliminary data.</text>
</comment>
<evidence type="ECO:0000256" key="3">
    <source>
        <dbReference type="ARBA" id="ARBA00022491"/>
    </source>
</evidence>
<comment type="similarity">
    <text evidence="1">Belongs to the FlgM family.</text>
</comment>
<evidence type="ECO:0000259" key="7">
    <source>
        <dbReference type="Pfam" id="PF04316"/>
    </source>
</evidence>
<feature type="domain" description="Anti-sigma-28 factor FlgM C-terminal" evidence="7">
    <location>
        <begin position="35"/>
        <end position="86"/>
    </location>
</feature>
<keyword evidence="9" id="KW-1185">Reference proteome</keyword>
<dbReference type="GO" id="GO:0045892">
    <property type="term" value="P:negative regulation of DNA-templated transcription"/>
    <property type="evidence" value="ECO:0007669"/>
    <property type="project" value="InterPro"/>
</dbReference>
<evidence type="ECO:0000256" key="4">
    <source>
        <dbReference type="ARBA" id="ARBA00022795"/>
    </source>
</evidence>
<dbReference type="AlphaFoldDB" id="A0A430JA25"/>
<evidence type="ECO:0000313" key="8">
    <source>
        <dbReference type="EMBL" id="RTE07899.1"/>
    </source>
</evidence>
<dbReference type="InterPro" id="IPR035890">
    <property type="entry name" value="Anti-sigma-28_factor_FlgM_sf"/>
</dbReference>
<keyword evidence="5" id="KW-0805">Transcription regulation</keyword>